<dbReference type="EMBL" id="CM042041">
    <property type="protein sequence ID" value="KAI3713445.1"/>
    <property type="molecule type" value="Genomic_DNA"/>
</dbReference>
<proteinExistence type="predicted"/>
<keyword evidence="2" id="KW-1185">Reference proteome</keyword>
<evidence type="ECO:0000313" key="2">
    <source>
        <dbReference type="Proteomes" id="UP001056120"/>
    </source>
</evidence>
<name>A0ACB9AUY5_9ASTR</name>
<reference evidence="1 2" key="2">
    <citation type="journal article" date="2022" name="Mol. Ecol. Resour.">
        <title>The genomes of chicory, endive, great burdock and yacon provide insights into Asteraceae paleo-polyploidization history and plant inulin production.</title>
        <authorList>
            <person name="Fan W."/>
            <person name="Wang S."/>
            <person name="Wang H."/>
            <person name="Wang A."/>
            <person name="Jiang F."/>
            <person name="Liu H."/>
            <person name="Zhao H."/>
            <person name="Xu D."/>
            <person name="Zhang Y."/>
        </authorList>
    </citation>
    <scope>NUCLEOTIDE SEQUENCE [LARGE SCALE GENOMIC DNA]</scope>
    <source>
        <strain evidence="2">cv. Yunnan</strain>
        <tissue evidence="1">Leaves</tissue>
    </source>
</reference>
<comment type="caution">
    <text evidence="1">The sequence shown here is derived from an EMBL/GenBank/DDBJ whole genome shotgun (WGS) entry which is preliminary data.</text>
</comment>
<sequence length="69" mass="7686">MSNVTVSFQVLAQFDPKLGGYPDLRFGKQASVYEPPTQSPHILCVTEHSGAIHHRSVSEPQILVQQIRN</sequence>
<reference evidence="2" key="1">
    <citation type="journal article" date="2022" name="Mol. Ecol. Resour.">
        <title>The genomes of chicory, endive, great burdock and yacon provide insights into Asteraceae palaeo-polyploidization history and plant inulin production.</title>
        <authorList>
            <person name="Fan W."/>
            <person name="Wang S."/>
            <person name="Wang H."/>
            <person name="Wang A."/>
            <person name="Jiang F."/>
            <person name="Liu H."/>
            <person name="Zhao H."/>
            <person name="Xu D."/>
            <person name="Zhang Y."/>
        </authorList>
    </citation>
    <scope>NUCLEOTIDE SEQUENCE [LARGE SCALE GENOMIC DNA]</scope>
    <source>
        <strain evidence="2">cv. Yunnan</strain>
    </source>
</reference>
<protein>
    <submittedName>
        <fullName evidence="1">Uncharacterized protein</fullName>
    </submittedName>
</protein>
<gene>
    <name evidence="1" type="ORF">L1987_72022</name>
</gene>
<organism evidence="1 2">
    <name type="scientific">Smallanthus sonchifolius</name>
    <dbReference type="NCBI Taxonomy" id="185202"/>
    <lineage>
        <taxon>Eukaryota</taxon>
        <taxon>Viridiplantae</taxon>
        <taxon>Streptophyta</taxon>
        <taxon>Embryophyta</taxon>
        <taxon>Tracheophyta</taxon>
        <taxon>Spermatophyta</taxon>
        <taxon>Magnoliopsida</taxon>
        <taxon>eudicotyledons</taxon>
        <taxon>Gunneridae</taxon>
        <taxon>Pentapetalae</taxon>
        <taxon>asterids</taxon>
        <taxon>campanulids</taxon>
        <taxon>Asterales</taxon>
        <taxon>Asteraceae</taxon>
        <taxon>Asteroideae</taxon>
        <taxon>Heliantheae alliance</taxon>
        <taxon>Millerieae</taxon>
        <taxon>Smallanthus</taxon>
    </lineage>
</organism>
<evidence type="ECO:0000313" key="1">
    <source>
        <dbReference type="EMBL" id="KAI3713445.1"/>
    </source>
</evidence>
<dbReference type="Proteomes" id="UP001056120">
    <property type="component" value="Linkage Group LG24"/>
</dbReference>
<accession>A0ACB9AUY5</accession>